<feature type="transmembrane region" description="Helical" evidence="6">
    <location>
        <begin position="181"/>
        <end position="205"/>
    </location>
</feature>
<feature type="transmembrane region" description="Helical" evidence="6">
    <location>
        <begin position="123"/>
        <end position="148"/>
    </location>
</feature>
<reference evidence="7 8" key="1">
    <citation type="submission" date="2021-03" db="EMBL/GenBank/DDBJ databases">
        <title>Genomic and phenotypic characterization of Chloracidobacterium isolates provides evidence for multiple species.</title>
        <authorList>
            <person name="Saini M.K."/>
            <person name="Costas A.M.G."/>
            <person name="Tank M."/>
            <person name="Bryant D.A."/>
        </authorList>
    </citation>
    <scope>NUCLEOTIDE SEQUENCE [LARGE SCALE GENOMIC DNA]</scope>
    <source>
        <strain evidence="7 8">N</strain>
    </source>
</reference>
<dbReference type="InterPro" id="IPR001851">
    <property type="entry name" value="ABC_transp_permease"/>
</dbReference>
<dbReference type="Proteomes" id="UP000677668">
    <property type="component" value="Chromosome 1"/>
</dbReference>
<sequence length="286" mass="29389">MTDILTGLMLTTLTLATPLLLAALGEAVSERAGVVNIGIEGVMLVAAFTGVAVCATTADTRFGPWLGLGASVLGGLAMTAAFALLSVNLGCDALLVGTALNIFALGATAVARRELVGDSNAAFVVPTLPLWSVPILALVLIVATWYWLFRTSHGLGLRAAGEHPAAAASVGLSVARLRWSALLFSGLTCGLAGGYLALGLSNTFVEGMTAGRGFIALAMVIVGRRHPVGVSLAALAFGASSAFQFRLQALGLDTIPYQFFLALPYLLTLVAAMWLSPRPASHPAVK</sequence>
<evidence type="ECO:0000256" key="5">
    <source>
        <dbReference type="ARBA" id="ARBA00023136"/>
    </source>
</evidence>
<accession>A0ABX8AYG2</accession>
<comment type="subcellular location">
    <subcellularLocation>
        <location evidence="1">Cell membrane</location>
        <topology evidence="1">Multi-pass membrane protein</topology>
    </subcellularLocation>
</comment>
<dbReference type="PANTHER" id="PTHR43370">
    <property type="entry name" value="SUGAR ABC TRANSPORTER INTEGRAL MEMBRANE PROTEIN-RELATED"/>
    <property type="match status" value="1"/>
</dbReference>
<feature type="transmembrane region" description="Helical" evidence="6">
    <location>
        <begin position="257"/>
        <end position="276"/>
    </location>
</feature>
<dbReference type="CDD" id="cd06580">
    <property type="entry name" value="TM_PBP1_transp_TpRbsC_like"/>
    <property type="match status" value="1"/>
</dbReference>
<organism evidence="7 8">
    <name type="scientific">Chloracidobacterium sp. N</name>
    <dbReference type="NCBI Taxonomy" id="2821540"/>
    <lineage>
        <taxon>Bacteria</taxon>
        <taxon>Pseudomonadati</taxon>
        <taxon>Acidobacteriota</taxon>
        <taxon>Terriglobia</taxon>
        <taxon>Terriglobales</taxon>
        <taxon>Acidobacteriaceae</taxon>
        <taxon>Chloracidobacterium</taxon>
        <taxon>Chloracidobacterium aggregatum</taxon>
    </lineage>
</organism>
<dbReference type="PANTHER" id="PTHR43370:SF1">
    <property type="entry name" value="GUANOSINE ABC TRANSPORTER PERMEASE PROTEIN NUPQ"/>
    <property type="match status" value="1"/>
</dbReference>
<keyword evidence="3 6" id="KW-0812">Transmembrane</keyword>
<protein>
    <submittedName>
        <fullName evidence="7">ABC transporter permease</fullName>
    </submittedName>
</protein>
<evidence type="ECO:0000256" key="2">
    <source>
        <dbReference type="ARBA" id="ARBA00022475"/>
    </source>
</evidence>
<feature type="transmembrane region" description="Helical" evidence="6">
    <location>
        <begin position="226"/>
        <end position="245"/>
    </location>
</feature>
<keyword evidence="8" id="KW-1185">Reference proteome</keyword>
<gene>
    <name evidence="7" type="ORF">J8C05_10310</name>
</gene>
<keyword evidence="5 6" id="KW-0472">Membrane</keyword>
<evidence type="ECO:0000313" key="7">
    <source>
        <dbReference type="EMBL" id="QUV93747.1"/>
    </source>
</evidence>
<dbReference type="Pfam" id="PF02653">
    <property type="entry name" value="BPD_transp_2"/>
    <property type="match status" value="1"/>
</dbReference>
<feature type="transmembrane region" description="Helical" evidence="6">
    <location>
        <begin position="65"/>
        <end position="87"/>
    </location>
</feature>
<proteinExistence type="predicted"/>
<keyword evidence="4 6" id="KW-1133">Transmembrane helix</keyword>
<feature type="transmembrane region" description="Helical" evidence="6">
    <location>
        <begin position="37"/>
        <end position="58"/>
    </location>
</feature>
<keyword evidence="2" id="KW-1003">Cell membrane</keyword>
<evidence type="ECO:0000256" key="4">
    <source>
        <dbReference type="ARBA" id="ARBA00022989"/>
    </source>
</evidence>
<evidence type="ECO:0000256" key="1">
    <source>
        <dbReference type="ARBA" id="ARBA00004651"/>
    </source>
</evidence>
<evidence type="ECO:0000313" key="8">
    <source>
        <dbReference type="Proteomes" id="UP000677668"/>
    </source>
</evidence>
<feature type="transmembrane region" description="Helical" evidence="6">
    <location>
        <begin position="93"/>
        <end position="111"/>
    </location>
</feature>
<name>A0ABX8AYG2_9BACT</name>
<dbReference type="EMBL" id="CP072642">
    <property type="protein sequence ID" value="QUV93747.1"/>
    <property type="molecule type" value="Genomic_DNA"/>
</dbReference>
<evidence type="ECO:0000256" key="3">
    <source>
        <dbReference type="ARBA" id="ARBA00022692"/>
    </source>
</evidence>
<evidence type="ECO:0000256" key="6">
    <source>
        <dbReference type="SAM" id="Phobius"/>
    </source>
</evidence>
<dbReference type="RefSeq" id="WP_211422097.1">
    <property type="nucleotide sequence ID" value="NZ_CP072642.1"/>
</dbReference>